<evidence type="ECO:0000313" key="2">
    <source>
        <dbReference type="EMBL" id="TMJ15386.1"/>
    </source>
</evidence>
<dbReference type="Pfam" id="PF00857">
    <property type="entry name" value="Isochorismatase"/>
    <property type="match status" value="1"/>
</dbReference>
<evidence type="ECO:0000313" key="3">
    <source>
        <dbReference type="Proteomes" id="UP000320393"/>
    </source>
</evidence>
<dbReference type="EMBL" id="VBAM01000061">
    <property type="protein sequence ID" value="TMJ15386.1"/>
    <property type="molecule type" value="Genomic_DNA"/>
</dbReference>
<accession>A0A537M569</accession>
<dbReference type="AlphaFoldDB" id="A0A537M569"/>
<reference evidence="2 3" key="1">
    <citation type="journal article" date="2019" name="Nat. Microbiol.">
        <title>Mediterranean grassland soil C-N compound turnover is dependent on rainfall and depth, and is mediated by genomically divergent microorganisms.</title>
        <authorList>
            <person name="Diamond S."/>
            <person name="Andeer P.F."/>
            <person name="Li Z."/>
            <person name="Crits-Christoph A."/>
            <person name="Burstein D."/>
            <person name="Anantharaman K."/>
            <person name="Lane K.R."/>
            <person name="Thomas B.C."/>
            <person name="Pan C."/>
            <person name="Northen T.R."/>
            <person name="Banfield J.F."/>
        </authorList>
    </citation>
    <scope>NUCLEOTIDE SEQUENCE [LARGE SCALE GENOMIC DNA]</scope>
    <source>
        <strain evidence="2">NP_5</strain>
    </source>
</reference>
<proteinExistence type="predicted"/>
<dbReference type="Gene3D" id="3.40.50.850">
    <property type="entry name" value="Isochorismatase-like"/>
    <property type="match status" value="1"/>
</dbReference>
<organism evidence="2 3">
    <name type="scientific">Candidatus Segetimicrobium genomatis</name>
    <dbReference type="NCBI Taxonomy" id="2569760"/>
    <lineage>
        <taxon>Bacteria</taxon>
        <taxon>Bacillati</taxon>
        <taxon>Candidatus Sysuimicrobiota</taxon>
        <taxon>Candidatus Sysuimicrobiia</taxon>
        <taxon>Candidatus Sysuimicrobiales</taxon>
        <taxon>Candidatus Segetimicrobiaceae</taxon>
        <taxon>Candidatus Segetimicrobium</taxon>
    </lineage>
</organism>
<gene>
    <name evidence="2" type="ORF">E6H02_02005</name>
</gene>
<sequence length="169" mass="17821">MARQRQSHTRNGGGRMKRVAGVPIVALGLLLAIIAWGGSVSGHASIPFPQLRTLAPNAPIVAGFPDKFNYPTGTSTPLLGILNGHNPPIQTVVITGTCACGAVLYTTFEANNAGFTTVVAEDTVSADNPFENVYIKFQLLNVPVFGNPTNIPLLPDATTLSRGDLITFH</sequence>
<dbReference type="InterPro" id="IPR000868">
    <property type="entry name" value="Isochorismatase-like_dom"/>
</dbReference>
<comment type="caution">
    <text evidence="2">The sequence shown here is derived from an EMBL/GenBank/DDBJ whole genome shotgun (WGS) entry which is preliminary data.</text>
</comment>
<protein>
    <submittedName>
        <fullName evidence="2">Cysteine hydrolase</fullName>
    </submittedName>
</protein>
<evidence type="ECO:0000259" key="1">
    <source>
        <dbReference type="Pfam" id="PF00857"/>
    </source>
</evidence>
<dbReference type="GO" id="GO:0016787">
    <property type="term" value="F:hydrolase activity"/>
    <property type="evidence" value="ECO:0007669"/>
    <property type="project" value="UniProtKB-KW"/>
</dbReference>
<keyword evidence="2" id="KW-0378">Hydrolase</keyword>
<dbReference type="Proteomes" id="UP000320393">
    <property type="component" value="Unassembled WGS sequence"/>
</dbReference>
<feature type="domain" description="Isochorismatase-like" evidence="1">
    <location>
        <begin position="67"/>
        <end position="130"/>
    </location>
</feature>
<dbReference type="SUPFAM" id="SSF52499">
    <property type="entry name" value="Isochorismatase-like hydrolases"/>
    <property type="match status" value="1"/>
</dbReference>
<name>A0A537M569_9BACT</name>
<dbReference type="InterPro" id="IPR036380">
    <property type="entry name" value="Isochorismatase-like_sf"/>
</dbReference>